<keyword evidence="1" id="KW-0489">Methyltransferase</keyword>
<keyword evidence="3" id="KW-0949">S-adenosyl-L-methionine</keyword>
<protein>
    <recommendedName>
        <fullName evidence="6">MYND-type domain-containing protein</fullName>
    </recommendedName>
</protein>
<evidence type="ECO:0000256" key="2">
    <source>
        <dbReference type="ARBA" id="ARBA00022679"/>
    </source>
</evidence>
<sequence>MDQEDTKRLEIYLGTIAKWKTRVKDEILSVLPVSENDKITNMNTEQRMKYLMNHLHNNNDDQQLVIPKIDLLNIDFKKSITNDLFKIECEVEDSEAVKLLKKFTIKILFAKTNSQELSLLLNDRSDLLFRLSMFQSCVDDISRINLDFFPSSVQQEIFRRQAKSHIALTIQSLSTLVDNPMMFNEEDDNLIQDLVYNFESISGISFNAGNECLFEPTIPIFPEKNEFIPGFSDAVKLNYSDELGRFLTATRDLLPGELIGACKTYVSVVSRDDRHNFCWFCKKQTYNGIACEACPLVLYCSVDCLNESHEQYHSIECAILPLLLIDDDYIVLTMALRTTIKAYKECECDIDKLMSTYDVNAKSPTKVELLKSDHDPNKYGSVDKGKYDYNFRANNNYSTFFANSLLITYYMALKIKIIKGNELLCDLTNNKEFMYLLAFMHNNMRIINLYKTDTCSDMTKLHCATLTPGSLNFHNQCYSQISSIQVKDHDLFFTTEQIKKGDKIGYSRMLDWQDYGLMPRRLYAKINYSNNYMCVCEACINDWKLEENSVGNDICETLAICDKIDSLNRKVESAYNGAIKYFCLNNELIPSTRLINDASKLVRRCQRNFRPNSDLKLEAQNILRKALSLLEVPSRTIFVKTIYERNS</sequence>
<gene>
    <name evidence="4" type="ORF">HCN44_005672</name>
</gene>
<keyword evidence="5" id="KW-1185">Reference proteome</keyword>
<dbReference type="SUPFAM" id="SSF144232">
    <property type="entry name" value="HIT/MYND zinc finger-like"/>
    <property type="match status" value="1"/>
</dbReference>
<dbReference type="GO" id="GO:0005634">
    <property type="term" value="C:nucleus"/>
    <property type="evidence" value="ECO:0007669"/>
    <property type="project" value="TreeGrafter"/>
</dbReference>
<evidence type="ECO:0000313" key="5">
    <source>
        <dbReference type="Proteomes" id="UP000639338"/>
    </source>
</evidence>
<keyword evidence="2" id="KW-0808">Transferase</keyword>
<evidence type="ECO:0000313" key="4">
    <source>
        <dbReference type="EMBL" id="KAF7997395.1"/>
    </source>
</evidence>
<evidence type="ECO:0000256" key="1">
    <source>
        <dbReference type="ARBA" id="ARBA00022603"/>
    </source>
</evidence>
<dbReference type="Proteomes" id="UP000639338">
    <property type="component" value="Unassembled WGS sequence"/>
</dbReference>
<dbReference type="GO" id="GO:0032259">
    <property type="term" value="P:methylation"/>
    <property type="evidence" value="ECO:0007669"/>
    <property type="project" value="UniProtKB-KW"/>
</dbReference>
<organism evidence="4 5">
    <name type="scientific">Aphidius gifuensis</name>
    <name type="common">Parasitoid wasp</name>
    <dbReference type="NCBI Taxonomy" id="684658"/>
    <lineage>
        <taxon>Eukaryota</taxon>
        <taxon>Metazoa</taxon>
        <taxon>Ecdysozoa</taxon>
        <taxon>Arthropoda</taxon>
        <taxon>Hexapoda</taxon>
        <taxon>Insecta</taxon>
        <taxon>Pterygota</taxon>
        <taxon>Neoptera</taxon>
        <taxon>Endopterygota</taxon>
        <taxon>Hymenoptera</taxon>
        <taxon>Apocrita</taxon>
        <taxon>Ichneumonoidea</taxon>
        <taxon>Braconidae</taxon>
        <taxon>Aphidiinae</taxon>
        <taxon>Aphidius</taxon>
    </lineage>
</organism>
<name>A0A834Y146_APHGI</name>
<dbReference type="InterPro" id="IPR052097">
    <property type="entry name" value="SET-MYND_domain_protein"/>
</dbReference>
<reference evidence="4 5" key="1">
    <citation type="submission" date="2020-08" db="EMBL/GenBank/DDBJ databases">
        <title>Aphidius gifuensis genome sequencing and assembly.</title>
        <authorList>
            <person name="Du Z."/>
        </authorList>
    </citation>
    <scope>NUCLEOTIDE SEQUENCE [LARGE SCALE GENOMIC DNA]</scope>
    <source>
        <strain evidence="4">YNYX2018</strain>
        <tissue evidence="4">Adults</tissue>
    </source>
</reference>
<dbReference type="AlphaFoldDB" id="A0A834Y146"/>
<dbReference type="PANTHER" id="PTHR46165">
    <property type="entry name" value="SET AND MYND DOMAIN-CONTAINING PROTEIN 4"/>
    <property type="match status" value="1"/>
</dbReference>
<dbReference type="PANTHER" id="PTHR46165:SF2">
    <property type="entry name" value="SET AND MYND DOMAIN-CONTAINING PROTEIN 4"/>
    <property type="match status" value="1"/>
</dbReference>
<proteinExistence type="predicted"/>
<evidence type="ECO:0008006" key="6">
    <source>
        <dbReference type="Google" id="ProtNLM"/>
    </source>
</evidence>
<evidence type="ECO:0000256" key="3">
    <source>
        <dbReference type="ARBA" id="ARBA00022691"/>
    </source>
</evidence>
<accession>A0A834Y146</accession>
<comment type="caution">
    <text evidence="4">The sequence shown here is derived from an EMBL/GenBank/DDBJ whole genome shotgun (WGS) entry which is preliminary data.</text>
</comment>
<dbReference type="GO" id="GO:0042826">
    <property type="term" value="F:histone deacetylase binding"/>
    <property type="evidence" value="ECO:0007669"/>
    <property type="project" value="TreeGrafter"/>
</dbReference>
<dbReference type="GO" id="GO:0008168">
    <property type="term" value="F:methyltransferase activity"/>
    <property type="evidence" value="ECO:0007669"/>
    <property type="project" value="UniProtKB-KW"/>
</dbReference>
<dbReference type="EMBL" id="JACMRX010000001">
    <property type="protein sequence ID" value="KAF7997395.1"/>
    <property type="molecule type" value="Genomic_DNA"/>
</dbReference>
<dbReference type="GO" id="GO:0005737">
    <property type="term" value="C:cytoplasm"/>
    <property type="evidence" value="ECO:0007669"/>
    <property type="project" value="TreeGrafter"/>
</dbReference>